<dbReference type="InterPro" id="IPR011009">
    <property type="entry name" value="Kinase-like_dom_sf"/>
</dbReference>
<keyword evidence="2" id="KW-0067">ATP-binding</keyword>
<name>A0A218W1J5_PUNGR</name>
<dbReference type="GO" id="GO:0004713">
    <property type="term" value="F:protein tyrosine kinase activity"/>
    <property type="evidence" value="ECO:0007669"/>
    <property type="project" value="InterPro"/>
</dbReference>
<sequence length="172" mass="19601">MAVAVKKISRGSKQGKKEYINEVKIISSLRHRNLVQLIGWCHVGGEFLLAYEYMPKGSLDSHLFGRTRPLTWSVGNKISFGLASAVLYLHEEWEQCVIQWERGYGCAESEPEMSLVEWVWDLYGSGLLAMAIDERVNQDCNQEQANCLMIVGLRCAHPDRNLKHPSSRRFTS</sequence>
<evidence type="ECO:0000259" key="3">
    <source>
        <dbReference type="PROSITE" id="PS50011"/>
    </source>
</evidence>
<dbReference type="InterPro" id="IPR020635">
    <property type="entry name" value="Tyr_kinase_cat_dom"/>
</dbReference>
<dbReference type="Proteomes" id="UP000197138">
    <property type="component" value="Unassembled WGS sequence"/>
</dbReference>
<keyword evidence="1" id="KW-0547">Nucleotide-binding</keyword>
<accession>A0A218W1J5</accession>
<evidence type="ECO:0000313" key="5">
    <source>
        <dbReference type="Proteomes" id="UP000197138"/>
    </source>
</evidence>
<evidence type="ECO:0000256" key="1">
    <source>
        <dbReference type="ARBA" id="ARBA00022741"/>
    </source>
</evidence>
<dbReference type="SMART" id="SM00219">
    <property type="entry name" value="TyrKc"/>
    <property type="match status" value="1"/>
</dbReference>
<feature type="domain" description="Protein kinase" evidence="3">
    <location>
        <begin position="1"/>
        <end position="172"/>
    </location>
</feature>
<dbReference type="InterPro" id="IPR001245">
    <property type="entry name" value="Ser-Thr/Tyr_kinase_cat_dom"/>
</dbReference>
<dbReference type="Gene3D" id="1.10.510.10">
    <property type="entry name" value="Transferase(Phosphotransferase) domain 1"/>
    <property type="match status" value="1"/>
</dbReference>
<dbReference type="AlphaFoldDB" id="A0A218W1J5"/>
<protein>
    <recommendedName>
        <fullName evidence="3">Protein kinase domain-containing protein</fullName>
    </recommendedName>
</protein>
<evidence type="ECO:0000313" key="4">
    <source>
        <dbReference type="EMBL" id="OWM66180.1"/>
    </source>
</evidence>
<dbReference type="PANTHER" id="PTHR27007">
    <property type="match status" value="1"/>
</dbReference>
<dbReference type="GO" id="GO:0005524">
    <property type="term" value="F:ATP binding"/>
    <property type="evidence" value="ECO:0007669"/>
    <property type="project" value="UniProtKB-KW"/>
</dbReference>
<dbReference type="InterPro" id="IPR000719">
    <property type="entry name" value="Prot_kinase_dom"/>
</dbReference>
<evidence type="ECO:0000256" key="2">
    <source>
        <dbReference type="ARBA" id="ARBA00022840"/>
    </source>
</evidence>
<dbReference type="SUPFAM" id="SSF56112">
    <property type="entry name" value="Protein kinase-like (PK-like)"/>
    <property type="match status" value="1"/>
</dbReference>
<proteinExistence type="predicted"/>
<dbReference type="InterPro" id="IPR050528">
    <property type="entry name" value="L-type_Lectin-RKs"/>
</dbReference>
<dbReference type="EMBL" id="MTKT01005554">
    <property type="protein sequence ID" value="OWM66180.1"/>
    <property type="molecule type" value="Genomic_DNA"/>
</dbReference>
<gene>
    <name evidence="4" type="ORF">CDL15_Pgr013397</name>
</gene>
<dbReference type="GO" id="GO:0051707">
    <property type="term" value="P:response to other organism"/>
    <property type="evidence" value="ECO:0007669"/>
    <property type="project" value="UniProtKB-ARBA"/>
</dbReference>
<dbReference type="PROSITE" id="PS50011">
    <property type="entry name" value="PROTEIN_KINASE_DOM"/>
    <property type="match status" value="1"/>
</dbReference>
<comment type="caution">
    <text evidence="4">The sequence shown here is derived from an EMBL/GenBank/DDBJ whole genome shotgun (WGS) entry which is preliminary data.</text>
</comment>
<dbReference type="Pfam" id="PF07714">
    <property type="entry name" value="PK_Tyr_Ser-Thr"/>
    <property type="match status" value="1"/>
</dbReference>
<organism evidence="4 5">
    <name type="scientific">Punica granatum</name>
    <name type="common">Pomegranate</name>
    <dbReference type="NCBI Taxonomy" id="22663"/>
    <lineage>
        <taxon>Eukaryota</taxon>
        <taxon>Viridiplantae</taxon>
        <taxon>Streptophyta</taxon>
        <taxon>Embryophyta</taxon>
        <taxon>Tracheophyta</taxon>
        <taxon>Spermatophyta</taxon>
        <taxon>Magnoliopsida</taxon>
        <taxon>eudicotyledons</taxon>
        <taxon>Gunneridae</taxon>
        <taxon>Pentapetalae</taxon>
        <taxon>rosids</taxon>
        <taxon>malvids</taxon>
        <taxon>Myrtales</taxon>
        <taxon>Lythraceae</taxon>
        <taxon>Punica</taxon>
    </lineage>
</organism>
<reference evidence="5" key="1">
    <citation type="journal article" date="2017" name="Plant J.">
        <title>The pomegranate (Punica granatum L.) genome and the genomics of punicalagin biosynthesis.</title>
        <authorList>
            <person name="Qin G."/>
            <person name="Xu C."/>
            <person name="Ming R."/>
            <person name="Tang H."/>
            <person name="Guyot R."/>
            <person name="Kramer E.M."/>
            <person name="Hu Y."/>
            <person name="Yi X."/>
            <person name="Qi Y."/>
            <person name="Xu X."/>
            <person name="Gao Z."/>
            <person name="Pan H."/>
            <person name="Jian J."/>
            <person name="Tian Y."/>
            <person name="Yue Z."/>
            <person name="Xu Y."/>
        </authorList>
    </citation>
    <scope>NUCLEOTIDE SEQUENCE [LARGE SCALE GENOMIC DNA]</scope>
    <source>
        <strain evidence="5">cv. Dabenzi</strain>
    </source>
</reference>